<protein>
    <submittedName>
        <fullName evidence="5">Uncharacterized protein</fullName>
    </submittedName>
</protein>
<keyword evidence="1" id="KW-0433">Leucine-rich repeat</keyword>
<dbReference type="InterPro" id="IPR032675">
    <property type="entry name" value="LRR_dom_sf"/>
</dbReference>
<evidence type="ECO:0000256" key="4">
    <source>
        <dbReference type="SAM" id="SignalP"/>
    </source>
</evidence>
<dbReference type="PANTHER" id="PTHR24364">
    <property type="entry name" value="LP06937P"/>
    <property type="match status" value="1"/>
</dbReference>
<feature type="signal peptide" evidence="4">
    <location>
        <begin position="1"/>
        <end position="19"/>
    </location>
</feature>
<dbReference type="InterPro" id="IPR052286">
    <property type="entry name" value="Wnt_signaling_inhibitor"/>
</dbReference>
<dbReference type="AlphaFoldDB" id="E9GJ49"/>
<dbReference type="EMBL" id="GL732547">
    <property type="protein sequence ID" value="EFX80384.1"/>
    <property type="molecule type" value="Genomic_DNA"/>
</dbReference>
<dbReference type="Gene3D" id="3.80.10.10">
    <property type="entry name" value="Ribonuclease Inhibitor"/>
    <property type="match status" value="1"/>
</dbReference>
<accession>E9GJ49</accession>
<evidence type="ECO:0000313" key="5">
    <source>
        <dbReference type="EMBL" id="EFX80384.1"/>
    </source>
</evidence>
<dbReference type="SUPFAM" id="SSF52058">
    <property type="entry name" value="L domain-like"/>
    <property type="match status" value="1"/>
</dbReference>
<dbReference type="STRING" id="6669.E9GJ49"/>
<organism evidence="5 6">
    <name type="scientific">Daphnia pulex</name>
    <name type="common">Water flea</name>
    <dbReference type="NCBI Taxonomy" id="6669"/>
    <lineage>
        <taxon>Eukaryota</taxon>
        <taxon>Metazoa</taxon>
        <taxon>Ecdysozoa</taxon>
        <taxon>Arthropoda</taxon>
        <taxon>Crustacea</taxon>
        <taxon>Branchiopoda</taxon>
        <taxon>Diplostraca</taxon>
        <taxon>Cladocera</taxon>
        <taxon>Anomopoda</taxon>
        <taxon>Daphniidae</taxon>
        <taxon>Daphnia</taxon>
    </lineage>
</organism>
<dbReference type="InParanoid" id="E9GJ49"/>
<dbReference type="GO" id="GO:0016020">
    <property type="term" value="C:membrane"/>
    <property type="evidence" value="ECO:0000318"/>
    <property type="project" value="GO_Central"/>
</dbReference>
<dbReference type="Proteomes" id="UP000000305">
    <property type="component" value="Unassembled WGS sequence"/>
</dbReference>
<dbReference type="HOGENOM" id="CLU_057004_0_0_1"/>
<name>E9GJ49_DAPPU</name>
<evidence type="ECO:0000256" key="1">
    <source>
        <dbReference type="ARBA" id="ARBA00022614"/>
    </source>
</evidence>
<evidence type="ECO:0000256" key="3">
    <source>
        <dbReference type="ARBA" id="ARBA00022737"/>
    </source>
</evidence>
<dbReference type="eggNOG" id="KOG4237">
    <property type="taxonomic scope" value="Eukaryota"/>
</dbReference>
<dbReference type="OrthoDB" id="676979at2759"/>
<gene>
    <name evidence="5" type="ORF">DAPPUDRAFT_103368</name>
</gene>
<reference evidence="5 6" key="1">
    <citation type="journal article" date="2011" name="Science">
        <title>The ecoresponsive genome of Daphnia pulex.</title>
        <authorList>
            <person name="Colbourne J.K."/>
            <person name="Pfrender M.E."/>
            <person name="Gilbert D."/>
            <person name="Thomas W.K."/>
            <person name="Tucker A."/>
            <person name="Oakley T.H."/>
            <person name="Tokishita S."/>
            <person name="Aerts A."/>
            <person name="Arnold G.J."/>
            <person name="Basu M.K."/>
            <person name="Bauer D.J."/>
            <person name="Caceres C.E."/>
            <person name="Carmel L."/>
            <person name="Casola C."/>
            <person name="Choi J.H."/>
            <person name="Detter J.C."/>
            <person name="Dong Q."/>
            <person name="Dusheyko S."/>
            <person name="Eads B.D."/>
            <person name="Frohlich T."/>
            <person name="Geiler-Samerotte K.A."/>
            <person name="Gerlach D."/>
            <person name="Hatcher P."/>
            <person name="Jogdeo S."/>
            <person name="Krijgsveld J."/>
            <person name="Kriventseva E.V."/>
            <person name="Kultz D."/>
            <person name="Laforsch C."/>
            <person name="Lindquist E."/>
            <person name="Lopez J."/>
            <person name="Manak J.R."/>
            <person name="Muller J."/>
            <person name="Pangilinan J."/>
            <person name="Patwardhan R.P."/>
            <person name="Pitluck S."/>
            <person name="Pritham E.J."/>
            <person name="Rechtsteiner A."/>
            <person name="Rho M."/>
            <person name="Rogozin I.B."/>
            <person name="Sakarya O."/>
            <person name="Salamov A."/>
            <person name="Schaack S."/>
            <person name="Shapiro H."/>
            <person name="Shiga Y."/>
            <person name="Skalitzky C."/>
            <person name="Smith Z."/>
            <person name="Souvorov A."/>
            <person name="Sung W."/>
            <person name="Tang Z."/>
            <person name="Tsuchiya D."/>
            <person name="Tu H."/>
            <person name="Vos H."/>
            <person name="Wang M."/>
            <person name="Wolf Y.I."/>
            <person name="Yamagata H."/>
            <person name="Yamada T."/>
            <person name="Ye Y."/>
            <person name="Shaw J.R."/>
            <person name="Andrews J."/>
            <person name="Crease T.J."/>
            <person name="Tang H."/>
            <person name="Lucas S.M."/>
            <person name="Robertson H.M."/>
            <person name="Bork P."/>
            <person name="Koonin E.V."/>
            <person name="Zdobnov E.M."/>
            <person name="Grigoriev I.V."/>
            <person name="Lynch M."/>
            <person name="Boore J.L."/>
        </authorList>
    </citation>
    <scope>NUCLEOTIDE SEQUENCE [LARGE SCALE GENOMIC DNA]</scope>
</reference>
<dbReference type="PANTHER" id="PTHR24364:SF18">
    <property type="entry name" value="LP06937P"/>
    <property type="match status" value="1"/>
</dbReference>
<dbReference type="PhylomeDB" id="E9GJ49"/>
<evidence type="ECO:0000313" key="6">
    <source>
        <dbReference type="Proteomes" id="UP000000305"/>
    </source>
</evidence>
<proteinExistence type="predicted"/>
<keyword evidence="2 4" id="KW-0732">Signal</keyword>
<keyword evidence="3" id="KW-0677">Repeat</keyword>
<evidence type="ECO:0000256" key="2">
    <source>
        <dbReference type="ARBA" id="ARBA00022729"/>
    </source>
</evidence>
<dbReference type="KEGG" id="dpx:DAPPUDRAFT_103368"/>
<feature type="chain" id="PRO_5003241069" evidence="4">
    <location>
        <begin position="20"/>
        <end position="404"/>
    </location>
</feature>
<keyword evidence="6" id="KW-1185">Reference proteome</keyword>
<sequence>MVFIFCLLLALDALLLVRHFTFRAAIVCEDYSPCVCEVYQPYGLIVHCGDANGDPRLSVSAHDVRNVFNRTTARHIYWLDLLSLSPETTESGDLIKIPADLLSDKTVDRIAVNCSTAAGPLRLEIHPEAFNSSIQHIGHFEVAGCDLSRLKFDFLANTSRLISLSISRSVRFQGFPPALPFVSRLKSLRIYECLDFQHWNEISVRFPQLESLFLDGTLLGDHSVNQLVSSIASSPTGNDTLQQLSLWENKLTRVPDHISSFKKLSYVNFFGNAIRHVPKGSFVFHAGIRVAFLILSKNSLRRIDPGAFQGDFSEASVYIDFNQLTRFDSGVYQNLLEQMHRSASADAGLYVHNNPFACSDCHLAWLIRDNRHLLSRVHGGKCSNGTRFEDLNPKHDDDYNCPSS</sequence>